<feature type="region of interest" description="Disordered" evidence="1">
    <location>
        <begin position="33"/>
        <end position="58"/>
    </location>
</feature>
<keyword evidence="2" id="KW-1133">Transmembrane helix</keyword>
<keyword evidence="2" id="KW-0472">Membrane</keyword>
<organism evidence="3 4">
    <name type="scientific">Streptomyces phaeofaciens</name>
    <dbReference type="NCBI Taxonomy" id="68254"/>
    <lineage>
        <taxon>Bacteria</taxon>
        <taxon>Bacillati</taxon>
        <taxon>Actinomycetota</taxon>
        <taxon>Actinomycetes</taxon>
        <taxon>Kitasatosporales</taxon>
        <taxon>Streptomycetaceae</taxon>
        <taxon>Streptomyces</taxon>
    </lineage>
</organism>
<sequence>MTTYRSWAALAAVAVTATVLLARWWVSYRHSGARARRHNTGPPGGDRVGEPRPAMPDAASEHALREVEEHLSRHWERLRSLYPRHPDDTAHTDTQ</sequence>
<evidence type="ECO:0000256" key="1">
    <source>
        <dbReference type="SAM" id="MobiDB-lite"/>
    </source>
</evidence>
<evidence type="ECO:0000313" key="4">
    <source>
        <dbReference type="Proteomes" id="UP000646776"/>
    </source>
</evidence>
<keyword evidence="2" id="KW-0812">Transmembrane</keyword>
<evidence type="ECO:0000256" key="2">
    <source>
        <dbReference type="SAM" id="Phobius"/>
    </source>
</evidence>
<dbReference type="EMBL" id="BMSA01000042">
    <property type="protein sequence ID" value="GGT93331.1"/>
    <property type="molecule type" value="Genomic_DNA"/>
</dbReference>
<keyword evidence="4" id="KW-1185">Reference proteome</keyword>
<name>A0A918HQ84_9ACTN</name>
<protein>
    <submittedName>
        <fullName evidence="3">Uncharacterized protein</fullName>
    </submittedName>
</protein>
<evidence type="ECO:0000313" key="3">
    <source>
        <dbReference type="EMBL" id="GGT93331.1"/>
    </source>
</evidence>
<proteinExistence type="predicted"/>
<reference evidence="3" key="2">
    <citation type="submission" date="2020-09" db="EMBL/GenBank/DDBJ databases">
        <authorList>
            <person name="Sun Q."/>
            <person name="Ohkuma M."/>
        </authorList>
    </citation>
    <scope>NUCLEOTIDE SEQUENCE</scope>
    <source>
        <strain evidence="3">JCM 4125</strain>
    </source>
</reference>
<feature type="transmembrane region" description="Helical" evidence="2">
    <location>
        <begin position="6"/>
        <end position="26"/>
    </location>
</feature>
<accession>A0A918HQ84</accession>
<comment type="caution">
    <text evidence="3">The sequence shown here is derived from an EMBL/GenBank/DDBJ whole genome shotgun (WGS) entry which is preliminary data.</text>
</comment>
<dbReference type="AlphaFoldDB" id="A0A918HQ84"/>
<dbReference type="Proteomes" id="UP000646776">
    <property type="component" value="Unassembled WGS sequence"/>
</dbReference>
<reference evidence="3" key="1">
    <citation type="journal article" date="2014" name="Int. J. Syst. Evol. Microbiol.">
        <title>Complete genome sequence of Corynebacterium casei LMG S-19264T (=DSM 44701T), isolated from a smear-ripened cheese.</title>
        <authorList>
            <consortium name="US DOE Joint Genome Institute (JGI-PGF)"/>
            <person name="Walter F."/>
            <person name="Albersmeier A."/>
            <person name="Kalinowski J."/>
            <person name="Ruckert C."/>
        </authorList>
    </citation>
    <scope>NUCLEOTIDE SEQUENCE</scope>
    <source>
        <strain evidence="3">JCM 4125</strain>
    </source>
</reference>
<gene>
    <name evidence="3" type="ORF">GCM10010226_84030</name>
</gene>